<organism evidence="2 3">
    <name type="scientific">Pseudomonas fluorescens</name>
    <dbReference type="NCBI Taxonomy" id="294"/>
    <lineage>
        <taxon>Bacteria</taxon>
        <taxon>Pseudomonadati</taxon>
        <taxon>Pseudomonadota</taxon>
        <taxon>Gammaproteobacteria</taxon>
        <taxon>Pseudomonadales</taxon>
        <taxon>Pseudomonadaceae</taxon>
        <taxon>Pseudomonas</taxon>
    </lineage>
</organism>
<dbReference type="Gene3D" id="3.30.70.1440">
    <property type="entry name" value="Multidrug efflux transporter AcrB pore domain"/>
    <property type="match status" value="1"/>
</dbReference>
<dbReference type="Gene3D" id="3.30.2090.10">
    <property type="entry name" value="Multidrug efflux transporter AcrB TolC docking domain, DN and DC subdomains"/>
    <property type="match status" value="2"/>
</dbReference>
<name>A0AAE2ASU3_PSEFL</name>
<dbReference type="EMBL" id="JXQY01000033">
    <property type="protein sequence ID" value="KIP89995.1"/>
    <property type="molecule type" value="Genomic_DNA"/>
</dbReference>
<dbReference type="InterPro" id="IPR001036">
    <property type="entry name" value="Acrflvin-R"/>
</dbReference>
<dbReference type="GO" id="GO:0042910">
    <property type="term" value="F:xenobiotic transmembrane transporter activity"/>
    <property type="evidence" value="ECO:0007669"/>
    <property type="project" value="TreeGrafter"/>
</dbReference>
<feature type="transmembrane region" description="Helical" evidence="1">
    <location>
        <begin position="886"/>
        <end position="908"/>
    </location>
</feature>
<dbReference type="PRINTS" id="PR00702">
    <property type="entry name" value="ACRIFLAVINRP"/>
</dbReference>
<dbReference type="PANTHER" id="PTHR32063:SF18">
    <property type="entry name" value="CATION EFFLUX SYSTEM PROTEIN"/>
    <property type="match status" value="1"/>
</dbReference>
<reference evidence="2 3" key="1">
    <citation type="submission" date="2014-12" db="EMBL/GenBank/DDBJ databases">
        <title>16Stimator: statistical estimation of ribosomal gene copy numbers from draft genome assemblies.</title>
        <authorList>
            <person name="Perisin M.A."/>
            <person name="Vetter M."/>
            <person name="Gilbert J.A."/>
            <person name="Bergelson J."/>
        </authorList>
    </citation>
    <scope>NUCLEOTIDE SEQUENCE [LARGE SCALE GENOMIC DNA]</scope>
    <source>
        <strain evidence="2 3">MEP34</strain>
    </source>
</reference>
<evidence type="ECO:0000256" key="1">
    <source>
        <dbReference type="SAM" id="Phobius"/>
    </source>
</evidence>
<feature type="transmembrane region" description="Helical" evidence="1">
    <location>
        <begin position="528"/>
        <end position="548"/>
    </location>
</feature>
<dbReference type="SUPFAM" id="SSF82693">
    <property type="entry name" value="Multidrug efflux transporter AcrB pore domain, PN1, PN2, PC1 and PC2 subdomains"/>
    <property type="match status" value="3"/>
</dbReference>
<feature type="transmembrane region" description="Helical" evidence="1">
    <location>
        <begin position="861"/>
        <end position="879"/>
    </location>
</feature>
<feature type="transmembrane region" description="Helical" evidence="1">
    <location>
        <begin position="963"/>
        <end position="982"/>
    </location>
</feature>
<evidence type="ECO:0000313" key="3">
    <source>
        <dbReference type="Proteomes" id="UP000032086"/>
    </source>
</evidence>
<feature type="transmembrane region" description="Helical" evidence="1">
    <location>
        <begin position="914"/>
        <end position="935"/>
    </location>
</feature>
<dbReference type="GO" id="GO:0005886">
    <property type="term" value="C:plasma membrane"/>
    <property type="evidence" value="ECO:0007669"/>
    <property type="project" value="TreeGrafter"/>
</dbReference>
<dbReference type="PANTHER" id="PTHR32063">
    <property type="match status" value="1"/>
</dbReference>
<keyword evidence="1" id="KW-0812">Transmembrane</keyword>
<dbReference type="Pfam" id="PF00873">
    <property type="entry name" value="ACR_tran"/>
    <property type="match status" value="1"/>
</dbReference>
<dbReference type="AlphaFoldDB" id="A0AAE2ASU3"/>
<dbReference type="Gene3D" id="3.30.70.1320">
    <property type="entry name" value="Multidrug efflux transporter AcrB pore domain like"/>
    <property type="match status" value="1"/>
</dbReference>
<dbReference type="SUPFAM" id="SSF82714">
    <property type="entry name" value="Multidrug efflux transporter AcrB TolC docking domain, DN and DC subdomains"/>
    <property type="match status" value="2"/>
</dbReference>
<dbReference type="InterPro" id="IPR027463">
    <property type="entry name" value="AcrB_DN_DC_subdom"/>
</dbReference>
<feature type="transmembrane region" description="Helical" evidence="1">
    <location>
        <begin position="467"/>
        <end position="489"/>
    </location>
</feature>
<dbReference type="RefSeq" id="WP_042610256.1">
    <property type="nucleotide sequence ID" value="NZ_JXQY01000033.1"/>
</dbReference>
<gene>
    <name evidence="2" type="ORF">RU10_22760</name>
</gene>
<dbReference type="Gene3D" id="3.30.70.1430">
    <property type="entry name" value="Multidrug efflux transporter AcrB pore domain"/>
    <property type="match status" value="2"/>
</dbReference>
<keyword evidence="1" id="KW-0472">Membrane</keyword>
<feature type="transmembrane region" description="Helical" evidence="1">
    <location>
        <begin position="339"/>
        <end position="357"/>
    </location>
</feature>
<dbReference type="SUPFAM" id="SSF82866">
    <property type="entry name" value="Multidrug efflux transporter AcrB transmembrane domain"/>
    <property type="match status" value="2"/>
</dbReference>
<dbReference type="Proteomes" id="UP000032086">
    <property type="component" value="Unassembled WGS sequence"/>
</dbReference>
<feature type="transmembrane region" description="Helical" evidence="1">
    <location>
        <begin position="436"/>
        <end position="455"/>
    </location>
</feature>
<comment type="caution">
    <text evidence="2">The sequence shown here is derived from an EMBL/GenBank/DDBJ whole genome shotgun (WGS) entry which is preliminary data.</text>
</comment>
<feature type="transmembrane region" description="Helical" evidence="1">
    <location>
        <begin position="988"/>
        <end position="1012"/>
    </location>
</feature>
<evidence type="ECO:0000313" key="2">
    <source>
        <dbReference type="EMBL" id="KIP89995.1"/>
    </source>
</evidence>
<protein>
    <submittedName>
        <fullName evidence="2">Multidrug transporter</fullName>
    </submittedName>
</protein>
<accession>A0AAE2ASU3</accession>
<feature type="transmembrane region" description="Helical" evidence="1">
    <location>
        <begin position="364"/>
        <end position="385"/>
    </location>
</feature>
<keyword evidence="1" id="KW-1133">Transmembrane helix</keyword>
<sequence>MSEGRFNLSAIAVRQRAITVFLIFLIAVAGVLSFFKLGRAEDPPFTVKQLTVITAWPGATAQEMQDQVAEPLEKRLQELKWYDRTETYTRPGLAFTVVSLLDSTPPGQVQEEFYQARKKLDDEAIRLPAGVIGPMVNDEFSDVTFALFALKAKGEPQRLLVRDAETLRQRLLHVPGVKKVNIIGEQAERIFVSFSHDRLATLGLSPQDIFAALNNQNVLTPAGSVETKGPEVFLRVDGAFDTLQKIRDTPVVAQERTLKLSDVATVERGYEDPATFLVRNNGEEALLLGVIMREGWNGLDLGKALDAETVRINEEMPLGMSFSKVTDQAVNIDSAVGEFMVKFFVALLVVMLVCFLSMGWRVGVVVAAAVPLTLAIVFVVMAATGKNFDRITLGSLILALGLLVDDAIIAIEMMVVKMEEGYDRIKASAYAWSHTAAPMLAGTLVTAIGFLPNGFAQSTAGEYTSNMFWIVGIALIASWVVAVAFTPYLGVKLLPDIKKVEGGHAAIYDTPRYNRFRRILTWVITRKWLVAGMVVALFVVAIPGMGLVKKQFFPTSDRPEVMIEVQMPYGTSIEQTSAAAVKVEAWLQKQEEAKIVTAYIGQGAPRFFLAMAPELPDPSFAKIVVLTDSQDARETLKLRLREAVAEGLAPEARVRATQIVFGPYSPFPVAYRVMGPEPAKLRDIAEQVRALMQDSPMMRTVNTDWGPLTPTLHFNLNQDRLQAVGLTSSAVAQQLQFLLSGVPITAVREDIRSVQVVGRAAGNIRLDPAQIEGFTLVGAAGQRIPLSQIGQVEVRMEDPILRRRDRTPTITVRGDIAEGLQPPDVSGAIIQQLQPIIENLPSGYRIEQAGAIEESGKAGKAILPLLPIMIAMTLLIIIVQVRSISAMIMVFLTSPLGLIGVVPTLLIFNQPFGINALVGLIALSGILMRNTLILIGQIHHNEQEGLAPFHAVVEATVQRARPVLLTALAAILAFIPLTHSVFWGTLAYTLIGGTFVGTIITLVFLPAMYAIWFRIRAENNQQAVTVRSA</sequence>
<feature type="transmembrane region" description="Helical" evidence="1">
    <location>
        <begin position="391"/>
        <end position="415"/>
    </location>
</feature>
<dbReference type="Gene3D" id="1.20.1640.10">
    <property type="entry name" value="Multidrug efflux transporter AcrB transmembrane domain"/>
    <property type="match status" value="2"/>
</dbReference>
<proteinExistence type="predicted"/>